<evidence type="ECO:0000256" key="7">
    <source>
        <dbReference type="ARBA" id="ARBA00009789"/>
    </source>
</evidence>
<proteinExistence type="inferred from homology"/>
<comment type="similarity">
    <text evidence="7">Belongs to the IspD/TarI cytidylyltransferase family. IspD subfamily.</text>
</comment>
<dbReference type="Gene3D" id="3.90.550.10">
    <property type="entry name" value="Spore Coat Polysaccharide Biosynthesis Protein SpsA, Chain A"/>
    <property type="match status" value="1"/>
</dbReference>
<keyword evidence="11 14" id="KW-0414">Isoprene biosynthesis</keyword>
<evidence type="ECO:0000313" key="17">
    <source>
        <dbReference type="Proteomes" id="UP000531216"/>
    </source>
</evidence>
<dbReference type="InterPro" id="IPR001228">
    <property type="entry name" value="IspD"/>
</dbReference>
<dbReference type="SUPFAM" id="SSF53448">
    <property type="entry name" value="Nucleotide-diphospho-sugar transferases"/>
    <property type="match status" value="1"/>
</dbReference>
<dbReference type="GO" id="GO:0050518">
    <property type="term" value="F:2-C-methyl-D-erythritol 4-phosphate cytidylyltransferase activity"/>
    <property type="evidence" value="ECO:0007669"/>
    <property type="project" value="UniProtKB-UniRule"/>
</dbReference>
<keyword evidence="12 14" id="KW-0456">Lyase</keyword>
<dbReference type="HAMAP" id="MF_00107">
    <property type="entry name" value="IspF"/>
    <property type="match status" value="1"/>
</dbReference>
<feature type="site" description="Positions MEP for the nucleophilic attack" evidence="14">
    <location>
        <position position="211"/>
    </location>
</feature>
<dbReference type="InterPro" id="IPR029044">
    <property type="entry name" value="Nucleotide-diphossugar_trans"/>
</dbReference>
<evidence type="ECO:0000256" key="3">
    <source>
        <dbReference type="ARBA" id="ARBA00001968"/>
    </source>
</evidence>
<dbReference type="NCBIfam" id="TIGR00453">
    <property type="entry name" value="ispD"/>
    <property type="match status" value="1"/>
</dbReference>
<feature type="domain" description="2-C-methyl-D-erythritol 2,4-cyclodiphosphate synthase" evidence="15">
    <location>
        <begin position="235"/>
        <end position="387"/>
    </location>
</feature>
<evidence type="ECO:0000259" key="15">
    <source>
        <dbReference type="Pfam" id="PF02542"/>
    </source>
</evidence>
<comment type="cofactor">
    <cofactor evidence="3 14">
        <name>a divalent metal cation</name>
        <dbReference type="ChEBI" id="CHEBI:60240"/>
    </cofactor>
</comment>
<sequence>MKVAAILVAAGRGSRAGLTPYGPKQYFDLGGRPVLWRTAERFLSTPGIGPVIVVIHPDDHAMAGRALDGLLDRVLLVEGGATRQASVRCGLEALAEVAPEIVLIHDAVRPFVSSDAIQRVVADIDPKTGAILALPVADTLKRSDGDLIDVTVDRSGLFGAQTPQGFPYGLIREAHTKASRDTRTAFTDDASIAEWAGIPVRLVPGDPENVKLTLARELTLAAERFRGEPAMIDVRTGNGYDVHKLVPGDGVTLCGVFIEHDQALLGHSDADVGFHALTDALLATCGAGDIGTHFPPSDPQWRGVASRVFLKRAVEIVEEHKGRICNVDVTLICEAPKVGPHRSAMVEVIADVTGLEAERISIKATTNETIGFIGRREGIAAIATASVVYGG</sequence>
<dbReference type="EC" id="4.6.1.12" evidence="14"/>
<dbReference type="AlphaFoldDB" id="A0A7W6FTC0"/>
<dbReference type="SUPFAM" id="SSF69765">
    <property type="entry name" value="IpsF-like"/>
    <property type="match status" value="1"/>
</dbReference>
<keyword evidence="10 14" id="KW-0479">Metal-binding</keyword>
<comment type="similarity">
    <text evidence="6">Belongs to the IspF family.</text>
</comment>
<feature type="site" description="Positions MEP for the nucleophilic attack" evidence="14">
    <location>
        <position position="154"/>
    </location>
</feature>
<feature type="binding site" evidence="14">
    <location>
        <begin position="365"/>
        <end position="368"/>
    </location>
    <ligand>
        <name>4-CDP-2-C-methyl-D-erythritol 2-phosphate</name>
        <dbReference type="ChEBI" id="CHEBI:57919"/>
    </ligand>
</feature>
<feature type="binding site" evidence="14">
    <location>
        <position position="243"/>
    </location>
    <ligand>
        <name>a divalent metal cation</name>
        <dbReference type="ChEBI" id="CHEBI:60240"/>
    </ligand>
</feature>
<feature type="binding site" evidence="14">
    <location>
        <position position="375"/>
    </location>
    <ligand>
        <name>4-CDP-2-C-methyl-D-erythritol 2-phosphate</name>
        <dbReference type="ChEBI" id="CHEBI:57919"/>
    </ligand>
</feature>
<dbReference type="InterPro" id="IPR034683">
    <property type="entry name" value="IspD/TarI"/>
</dbReference>
<dbReference type="EC" id="2.7.7.60" evidence="14"/>
<dbReference type="GO" id="GO:0019288">
    <property type="term" value="P:isopentenyl diphosphate biosynthetic process, methylerythritol 4-phosphate pathway"/>
    <property type="evidence" value="ECO:0007669"/>
    <property type="project" value="UniProtKB-UniRule"/>
</dbReference>
<reference evidence="16 17" key="1">
    <citation type="submission" date="2020-08" db="EMBL/GenBank/DDBJ databases">
        <title>Genomic Encyclopedia of Type Strains, Phase IV (KMG-IV): sequencing the most valuable type-strain genomes for metagenomic binning, comparative biology and taxonomic classification.</title>
        <authorList>
            <person name="Goeker M."/>
        </authorList>
    </citation>
    <scope>NUCLEOTIDE SEQUENCE [LARGE SCALE GENOMIC DNA]</scope>
    <source>
        <strain evidence="16 17">DSM 25024</strain>
    </source>
</reference>
<dbReference type="FunFam" id="3.90.550.10:FF:000003">
    <property type="entry name" value="2-C-methyl-D-erythritol 4-phosphate cytidylyltransferase"/>
    <property type="match status" value="1"/>
</dbReference>
<feature type="region of interest" description="2-C-methyl-D-erythritol 2,4-cyclodiphosphate synthase" evidence="14">
    <location>
        <begin position="235"/>
        <end position="391"/>
    </location>
</feature>
<feature type="site" description="Transition state stabilizer" evidence="14">
    <location>
        <position position="366"/>
    </location>
</feature>
<keyword evidence="8 14" id="KW-0808">Transferase</keyword>
<evidence type="ECO:0000256" key="4">
    <source>
        <dbReference type="ARBA" id="ARBA00004709"/>
    </source>
</evidence>
<dbReference type="EMBL" id="JACIDO010000001">
    <property type="protein sequence ID" value="MBB3934861.1"/>
    <property type="molecule type" value="Genomic_DNA"/>
</dbReference>
<dbReference type="CDD" id="cd02516">
    <property type="entry name" value="CDP-ME_synthetase"/>
    <property type="match status" value="1"/>
</dbReference>
<evidence type="ECO:0000256" key="8">
    <source>
        <dbReference type="ARBA" id="ARBA00022679"/>
    </source>
</evidence>
<keyword evidence="17" id="KW-1185">Reference proteome</keyword>
<feature type="binding site" evidence="14">
    <location>
        <position position="241"/>
    </location>
    <ligand>
        <name>a divalent metal cation</name>
        <dbReference type="ChEBI" id="CHEBI:60240"/>
    </ligand>
</feature>
<gene>
    <name evidence="14" type="primary">ispDF</name>
    <name evidence="16" type="ORF">GGR05_000972</name>
</gene>
<comment type="caution">
    <text evidence="16">The sequence shown here is derived from an EMBL/GenBank/DDBJ whole genome shotgun (WGS) entry which is preliminary data.</text>
</comment>
<feature type="binding site" evidence="14">
    <location>
        <begin position="289"/>
        <end position="291"/>
    </location>
    <ligand>
        <name>4-CDP-2-C-methyl-D-erythritol 2-phosphate</name>
        <dbReference type="ChEBI" id="CHEBI:57919"/>
    </ligand>
</feature>
<dbReference type="InterPro" id="IPR018294">
    <property type="entry name" value="ISPD_synthase_CS"/>
</dbReference>
<feature type="site" description="Transition state stabilizer" evidence="14">
    <location>
        <position position="24"/>
    </location>
</feature>
<evidence type="ECO:0000256" key="9">
    <source>
        <dbReference type="ARBA" id="ARBA00022695"/>
    </source>
</evidence>
<feature type="region of interest" description="2-C-methyl-D-erythritol 4-phosphate cytidylyltransferase" evidence="14">
    <location>
        <begin position="1"/>
        <end position="234"/>
    </location>
</feature>
<dbReference type="InterPro" id="IPR036571">
    <property type="entry name" value="MECDP_synthase_sf"/>
</dbReference>
<comment type="caution">
    <text evidence="14">Lacks conserved residue(s) required for the propagation of feature annotation.</text>
</comment>
<evidence type="ECO:0000256" key="2">
    <source>
        <dbReference type="ARBA" id="ARBA00001282"/>
    </source>
</evidence>
<evidence type="ECO:0000256" key="10">
    <source>
        <dbReference type="ARBA" id="ARBA00022723"/>
    </source>
</evidence>
<organism evidence="16 17">
    <name type="scientific">Aureimonas phyllosphaerae</name>
    <dbReference type="NCBI Taxonomy" id="1166078"/>
    <lineage>
        <taxon>Bacteria</taxon>
        <taxon>Pseudomonadati</taxon>
        <taxon>Pseudomonadota</taxon>
        <taxon>Alphaproteobacteria</taxon>
        <taxon>Hyphomicrobiales</taxon>
        <taxon>Aurantimonadaceae</taxon>
        <taxon>Aureimonas</taxon>
    </lineage>
</organism>
<dbReference type="HAMAP" id="MF_01520">
    <property type="entry name" value="IspDF"/>
    <property type="match status" value="1"/>
</dbReference>
<protein>
    <recommendedName>
        <fullName evidence="14">Bifunctional enzyme IspD/IspF</fullName>
    </recommendedName>
    <domain>
        <recommendedName>
            <fullName evidence="14">2-C-methyl-D-erythritol 4-phosphate cytidylyltransferase</fullName>
            <ecNumber evidence="14">2.7.7.60</ecNumber>
        </recommendedName>
        <alternativeName>
            <fullName evidence="14">4-diphosphocytidyl-2C-methyl-D-erythritol synthase</fullName>
        </alternativeName>
        <alternativeName>
            <fullName evidence="14">MEP cytidylyltransferase</fullName>
            <shortName evidence="14">MCT</shortName>
        </alternativeName>
    </domain>
    <domain>
        <recommendedName>
            <fullName evidence="14">2-C-methyl-D-erythritol 2,4-cyclodiphosphate synthase</fullName>
            <shortName evidence="14">MECDP-synthase</shortName>
            <shortName evidence="14">MECPP-synthase</shortName>
            <shortName evidence="14">MECPS</shortName>
            <ecNumber evidence="14">4.6.1.12</ecNumber>
        </recommendedName>
    </domain>
</protein>
<evidence type="ECO:0000256" key="6">
    <source>
        <dbReference type="ARBA" id="ARBA00008480"/>
    </source>
</evidence>
<name>A0A7W6FTC0_9HYPH</name>
<evidence type="ECO:0000256" key="5">
    <source>
        <dbReference type="ARBA" id="ARBA00004787"/>
    </source>
</evidence>
<evidence type="ECO:0000256" key="11">
    <source>
        <dbReference type="ARBA" id="ARBA00023229"/>
    </source>
</evidence>
<feature type="binding site" evidence="14">
    <location>
        <position position="372"/>
    </location>
    <ligand>
        <name>4-CDP-2-C-methyl-D-erythritol 2-phosphate</name>
        <dbReference type="ChEBI" id="CHEBI:57919"/>
    </ligand>
</feature>
<feature type="binding site" evidence="14">
    <location>
        <begin position="267"/>
        <end position="268"/>
    </location>
    <ligand>
        <name>4-CDP-2-C-methyl-D-erythritol 2-phosphate</name>
        <dbReference type="ChEBI" id="CHEBI:57919"/>
    </ligand>
</feature>
<dbReference type="GO" id="GO:0008685">
    <property type="term" value="F:2-C-methyl-D-erythritol 2,4-cyclodiphosphate synthase activity"/>
    <property type="evidence" value="ECO:0007669"/>
    <property type="project" value="UniProtKB-UniRule"/>
</dbReference>
<comment type="pathway">
    <text evidence="5 14">Isoprenoid biosynthesis; isopentenyl diphosphate biosynthesis via DXP pathway; isopentenyl diphosphate from 1-deoxy-D-xylulose 5-phosphate: step 2/6.</text>
</comment>
<feature type="binding site" evidence="14">
    <location>
        <begin position="241"/>
        <end position="243"/>
    </location>
    <ligand>
        <name>4-CDP-2-C-methyl-D-erythritol 2-phosphate</name>
        <dbReference type="ChEBI" id="CHEBI:57919"/>
    </ligand>
</feature>
<dbReference type="NCBIfam" id="NF006899">
    <property type="entry name" value="PRK09382.1"/>
    <property type="match status" value="1"/>
</dbReference>
<keyword evidence="9 14" id="KW-0548">Nucleotidyltransferase</keyword>
<comment type="function">
    <text evidence="14">Bifunctional enzyme that catalyzes the formation of 4-diphosphocytidyl-2-C-methyl-D-erythritol from CTP and 2-C-methyl-D-erythritol 4-phosphate (MEP) (IspD), and catalyzes the conversion of 4-diphosphocytidyl-2-C-methyl-D-erythritol 2-phosphate (CDP-ME2P) to 2-C-methyl-D-erythritol 2,4-cyclodiphosphate (ME-CPP) with a corresponding release of cytidine 5-monophosphate (CMP) (IspF).</text>
</comment>
<comment type="similarity">
    <text evidence="14">In the N-terminal section; belongs to the IspD/TarI cytidylyltransferase family. IspD subfamily.</text>
</comment>
<dbReference type="CDD" id="cd00554">
    <property type="entry name" value="MECDP_synthase"/>
    <property type="match status" value="1"/>
</dbReference>
<dbReference type="NCBIfam" id="TIGR00151">
    <property type="entry name" value="ispF"/>
    <property type="match status" value="1"/>
</dbReference>
<comment type="catalytic activity">
    <reaction evidence="2 14">
        <text>2-C-methyl-D-erythritol 4-phosphate + CTP + H(+) = 4-CDP-2-C-methyl-D-erythritol + diphosphate</text>
        <dbReference type="Rhea" id="RHEA:13429"/>
        <dbReference type="ChEBI" id="CHEBI:15378"/>
        <dbReference type="ChEBI" id="CHEBI:33019"/>
        <dbReference type="ChEBI" id="CHEBI:37563"/>
        <dbReference type="ChEBI" id="CHEBI:57823"/>
        <dbReference type="ChEBI" id="CHEBI:58262"/>
        <dbReference type="EC" id="2.7.7.60"/>
    </reaction>
</comment>
<dbReference type="Pfam" id="PF01128">
    <property type="entry name" value="IspD"/>
    <property type="match status" value="1"/>
</dbReference>
<dbReference type="OrthoDB" id="9804336at2"/>
<dbReference type="Gene3D" id="3.30.1330.50">
    <property type="entry name" value="2-C-methyl-D-erythritol 2,4-cyclodiphosphate synthase"/>
    <property type="match status" value="1"/>
</dbReference>
<dbReference type="PANTHER" id="PTHR43181:SF1">
    <property type="entry name" value="2-C-METHYL-D-ERYTHRITOL 2,4-CYCLODIPHOSPHATE SYNTHASE, CHLOROPLASTIC"/>
    <property type="match status" value="1"/>
</dbReference>
<feature type="binding site" evidence="14">
    <location>
        <position position="275"/>
    </location>
    <ligand>
        <name>a divalent metal cation</name>
        <dbReference type="ChEBI" id="CHEBI:60240"/>
    </ligand>
</feature>
<dbReference type="PROSITE" id="PS01295">
    <property type="entry name" value="ISPD"/>
    <property type="match status" value="1"/>
</dbReference>
<dbReference type="PROSITE" id="PS01350">
    <property type="entry name" value="ISPF"/>
    <property type="match status" value="1"/>
</dbReference>
<evidence type="ECO:0000256" key="14">
    <source>
        <dbReference type="HAMAP-Rule" id="MF_01520"/>
    </source>
</evidence>
<evidence type="ECO:0000256" key="13">
    <source>
        <dbReference type="ARBA" id="ARBA00023268"/>
    </source>
</evidence>
<keyword evidence="13 14" id="KW-0511">Multifunctional enzyme</keyword>
<comment type="similarity">
    <text evidence="14">In the C-terminal section; belongs to the IspF family.</text>
</comment>
<comment type="pathway">
    <text evidence="4 14">Isoprenoid biosynthesis; isopentenyl diphosphate biosynthesis via DXP pathway; isopentenyl diphosphate from 1-deoxy-D-xylulose 5-phosphate: step 4/6.</text>
</comment>
<dbReference type="GO" id="GO:0016114">
    <property type="term" value="P:terpenoid biosynthetic process"/>
    <property type="evidence" value="ECO:0007669"/>
    <property type="project" value="InterPro"/>
</dbReference>
<dbReference type="InterPro" id="IPR026596">
    <property type="entry name" value="IspD/F"/>
</dbReference>
<dbReference type="HAMAP" id="MF_00108">
    <property type="entry name" value="IspD"/>
    <property type="match status" value="1"/>
</dbReference>
<accession>A0A7W6FTC0</accession>
<comment type="catalytic activity">
    <reaction evidence="1 14">
        <text>4-CDP-2-C-methyl-D-erythritol 2-phosphate = 2-C-methyl-D-erythritol 2,4-cyclic diphosphate + CMP</text>
        <dbReference type="Rhea" id="RHEA:23864"/>
        <dbReference type="ChEBI" id="CHEBI:57919"/>
        <dbReference type="ChEBI" id="CHEBI:58483"/>
        <dbReference type="ChEBI" id="CHEBI:60377"/>
        <dbReference type="EC" id="4.6.1.12"/>
    </reaction>
</comment>
<evidence type="ECO:0000256" key="12">
    <source>
        <dbReference type="ARBA" id="ARBA00023239"/>
    </source>
</evidence>
<dbReference type="RefSeq" id="WP_090964544.1">
    <property type="nucleotide sequence ID" value="NZ_FOOA01000013.1"/>
</dbReference>
<evidence type="ECO:0000256" key="1">
    <source>
        <dbReference type="ARBA" id="ARBA00000200"/>
    </source>
</evidence>
<dbReference type="PANTHER" id="PTHR43181">
    <property type="entry name" value="2-C-METHYL-D-ERYTHRITOL 2,4-CYCLODIPHOSPHATE SYNTHASE, CHLOROPLASTIC"/>
    <property type="match status" value="1"/>
</dbReference>
<dbReference type="UniPathway" id="UPA00056">
    <property type="reaction ID" value="UER00093"/>
</dbReference>
<dbReference type="InterPro" id="IPR020555">
    <property type="entry name" value="MECDP_synthase_CS"/>
</dbReference>
<evidence type="ECO:0000313" key="16">
    <source>
        <dbReference type="EMBL" id="MBB3934861.1"/>
    </source>
</evidence>
<dbReference type="Pfam" id="PF02542">
    <property type="entry name" value="YgbB"/>
    <property type="match status" value="1"/>
</dbReference>
<dbReference type="GO" id="GO:0046872">
    <property type="term" value="F:metal ion binding"/>
    <property type="evidence" value="ECO:0007669"/>
    <property type="project" value="UniProtKB-KW"/>
</dbReference>
<dbReference type="InterPro" id="IPR003526">
    <property type="entry name" value="MECDP_synthase"/>
</dbReference>
<feature type="site" description="Transition state stabilizer" evidence="14">
    <location>
        <position position="267"/>
    </location>
</feature>
<feature type="site" description="Transition state stabilizer" evidence="14">
    <location>
        <position position="15"/>
    </location>
</feature>
<dbReference type="Proteomes" id="UP000531216">
    <property type="component" value="Unassembled WGS sequence"/>
</dbReference>